<protein>
    <recommendedName>
        <fullName evidence="3">2-dehydro-3-deoxygalactonokinase</fullName>
    </recommendedName>
</protein>
<reference evidence="1 2" key="1">
    <citation type="submission" date="2015-04" db="EMBL/GenBank/DDBJ databases">
        <title>Draft Genome Sequence of the Novel Agar-Digesting Marine Bacterium Q1.</title>
        <authorList>
            <person name="Li Y."/>
            <person name="Li D."/>
            <person name="Chen G."/>
            <person name="Du Z."/>
        </authorList>
    </citation>
    <scope>NUCLEOTIDE SEQUENCE [LARGE SCALE GENOMIC DNA]</scope>
    <source>
        <strain evidence="1 2">Q1</strain>
    </source>
</reference>
<gene>
    <name evidence="1" type="ORF">XM47_14415</name>
</gene>
<dbReference type="PATRIC" id="fig|1513271.3.peg.2964"/>
<dbReference type="GO" id="GO:0034194">
    <property type="term" value="P:D-galactonate catabolic process"/>
    <property type="evidence" value="ECO:0007669"/>
    <property type="project" value="InterPro"/>
</dbReference>
<evidence type="ECO:0000313" key="1">
    <source>
        <dbReference type="EMBL" id="KMT64492.1"/>
    </source>
</evidence>
<dbReference type="Gene3D" id="3.30.420.300">
    <property type="entry name" value="2-keto-3-deoxy-galactonokinase, substrate binding domain"/>
    <property type="match status" value="1"/>
</dbReference>
<dbReference type="InterPro" id="IPR042258">
    <property type="entry name" value="DGOK_N"/>
</dbReference>
<proteinExistence type="predicted"/>
<evidence type="ECO:0008006" key="3">
    <source>
        <dbReference type="Google" id="ProtNLM"/>
    </source>
</evidence>
<dbReference type="SUPFAM" id="SSF53067">
    <property type="entry name" value="Actin-like ATPase domain"/>
    <property type="match status" value="1"/>
</dbReference>
<sequence>MQPSYLIIDWGTTNFRAFAMSEAGDLLAKKELGMGLLQVEAGQFAKALETVLAEWLSDYKSLPIYMAGMVGSLQGWVNVPYAAAPLSNGQLIDQAHQFDLPWGASATIIPGVSYQVSDSVYDVMRGEEVQLFGLAKLVEQTDFIAVMPGTHSKHVKFEQAKLTEFSTYMTGELFSVISKQTILGKGLPEQSKSAPADAFYQGVTESQLDNFTNVLFHARTHRVFGTIAETEIYDFLSGLLIGYELKNLKNQTIYLVGGESLCQRYVLVCEQFGIQAKIVNGDDCFLAGMSGLIKELNNVN</sequence>
<dbReference type="AlphaFoldDB" id="A0A0J8GNX5"/>
<dbReference type="CDD" id="cd24012">
    <property type="entry name" value="ASKHA_NBD_KDGal-kinase"/>
    <property type="match status" value="1"/>
</dbReference>
<dbReference type="InterPro" id="IPR043129">
    <property type="entry name" value="ATPase_NBD"/>
</dbReference>
<keyword evidence="2" id="KW-1185">Reference proteome</keyword>
<dbReference type="InterPro" id="IPR007729">
    <property type="entry name" value="DGOK"/>
</dbReference>
<dbReference type="Pfam" id="PF05035">
    <property type="entry name" value="DGOK"/>
    <property type="match status" value="1"/>
</dbReference>
<name>A0A0J8GNX5_9ALTE</name>
<dbReference type="STRING" id="1513271.XM47_14415"/>
<dbReference type="InterPro" id="IPR042257">
    <property type="entry name" value="DGOK_C"/>
</dbReference>
<evidence type="ECO:0000313" key="2">
    <source>
        <dbReference type="Proteomes" id="UP000037600"/>
    </source>
</evidence>
<dbReference type="Gene3D" id="3.30.420.310">
    <property type="entry name" value="2-keto-3-deoxy-galactonokinase, C-terminal domain"/>
    <property type="match status" value="1"/>
</dbReference>
<dbReference type="GO" id="GO:0008671">
    <property type="term" value="F:2-dehydro-3-deoxygalactonokinase activity"/>
    <property type="evidence" value="ECO:0007669"/>
    <property type="project" value="InterPro"/>
</dbReference>
<dbReference type="Proteomes" id="UP000037600">
    <property type="component" value="Unassembled WGS sequence"/>
</dbReference>
<dbReference type="EMBL" id="LAZL01000024">
    <property type="protein sequence ID" value="KMT64492.1"/>
    <property type="molecule type" value="Genomic_DNA"/>
</dbReference>
<comment type="caution">
    <text evidence="1">The sequence shown here is derived from an EMBL/GenBank/DDBJ whole genome shotgun (WGS) entry which is preliminary data.</text>
</comment>
<accession>A0A0J8GNX5</accession>
<organism evidence="1 2">
    <name type="scientific">Catenovulum maritimum</name>
    <dbReference type="NCBI Taxonomy" id="1513271"/>
    <lineage>
        <taxon>Bacteria</taxon>
        <taxon>Pseudomonadati</taxon>
        <taxon>Pseudomonadota</taxon>
        <taxon>Gammaproteobacteria</taxon>
        <taxon>Alteromonadales</taxon>
        <taxon>Alteromonadaceae</taxon>
        <taxon>Catenovulum</taxon>
    </lineage>
</organism>